<comment type="caution">
    <text evidence="6">The sequence shown here is derived from an EMBL/GenBank/DDBJ whole genome shotgun (WGS) entry which is preliminary data.</text>
</comment>
<dbReference type="GO" id="GO:0003700">
    <property type="term" value="F:DNA-binding transcription factor activity"/>
    <property type="evidence" value="ECO:0007669"/>
    <property type="project" value="InterPro"/>
</dbReference>
<gene>
    <name evidence="6" type="ORF">PIL02S_04562</name>
</gene>
<dbReference type="PANTHER" id="PTHR30419">
    <property type="entry name" value="HTH-TYPE TRANSCRIPTIONAL REGULATOR YBHD"/>
    <property type="match status" value="1"/>
</dbReference>
<dbReference type="Gene3D" id="1.10.10.10">
    <property type="entry name" value="Winged helix-like DNA-binding domain superfamily/Winged helix DNA-binding domain"/>
    <property type="match status" value="1"/>
</dbReference>
<dbReference type="SUPFAM" id="SSF46785">
    <property type="entry name" value="Winged helix' DNA-binding domain"/>
    <property type="match status" value="1"/>
</dbReference>
<organism evidence="6 7">
    <name type="scientific">Paenibacillus illinoisensis</name>
    <dbReference type="NCBI Taxonomy" id="59845"/>
    <lineage>
        <taxon>Bacteria</taxon>
        <taxon>Bacillati</taxon>
        <taxon>Bacillota</taxon>
        <taxon>Bacilli</taxon>
        <taxon>Bacillales</taxon>
        <taxon>Paenibacillaceae</taxon>
        <taxon>Paenibacillus</taxon>
    </lineage>
</organism>
<dbReference type="OrthoDB" id="9785745at2"/>
<dbReference type="PROSITE" id="PS50931">
    <property type="entry name" value="HTH_LYSR"/>
    <property type="match status" value="1"/>
</dbReference>
<dbReference type="FunFam" id="1.10.10.10:FF:000001">
    <property type="entry name" value="LysR family transcriptional regulator"/>
    <property type="match status" value="1"/>
</dbReference>
<dbReference type="Pfam" id="PF00126">
    <property type="entry name" value="HTH_1"/>
    <property type="match status" value="1"/>
</dbReference>
<dbReference type="InterPro" id="IPR036388">
    <property type="entry name" value="WH-like_DNA-bd_sf"/>
</dbReference>
<feature type="domain" description="HTH lysR-type" evidence="5">
    <location>
        <begin position="1"/>
        <end position="57"/>
    </location>
</feature>
<evidence type="ECO:0000256" key="1">
    <source>
        <dbReference type="ARBA" id="ARBA00009437"/>
    </source>
</evidence>
<proteinExistence type="inferred from homology"/>
<keyword evidence="6" id="KW-0328">Glycosyltransferase</keyword>
<dbReference type="Proteomes" id="UP000247459">
    <property type="component" value="Unassembled WGS sequence"/>
</dbReference>
<dbReference type="GO" id="GO:0005829">
    <property type="term" value="C:cytosol"/>
    <property type="evidence" value="ECO:0007669"/>
    <property type="project" value="TreeGrafter"/>
</dbReference>
<dbReference type="InterPro" id="IPR000847">
    <property type="entry name" value="LysR_HTH_N"/>
</dbReference>
<dbReference type="SUPFAM" id="SSF53850">
    <property type="entry name" value="Periplasmic binding protein-like II"/>
    <property type="match status" value="1"/>
</dbReference>
<sequence length="314" mass="35770">MIEQLKTFVQVAESGSFSKAAEKLFISSTAVMKQMNLLEKQTGVPLFIRTNHGVSLTKAGTAFIKDAEYMLQYFQESLIRMHHSARADRHVVRVGTSMLNPCKVLIDLWNGISDRYPQFGINIVHFEDDAYTLPTTYRMIGQSLDIIAGPFLTDNLKDYYRVLELGSYRVCFAVSRQHKLASRKTLSVKDLYGERLAVVNGGNSAVIHDLRDFLKTEHPQIQIKDVPRLYDLDVFNRCEESNTVMLTLEAWADIHPSLVTIPSDLDFAVPYGLIYPLHPSKEVGQFLEIINEIEGIKRNSLLINDKPFDQYFMS</sequence>
<evidence type="ECO:0000256" key="2">
    <source>
        <dbReference type="ARBA" id="ARBA00023015"/>
    </source>
</evidence>
<dbReference type="EC" id="2.4.1.-" evidence="6"/>
<dbReference type="RefSeq" id="WP_110821525.1">
    <property type="nucleotide sequence ID" value="NZ_PRLG01000021.1"/>
</dbReference>
<keyword evidence="2" id="KW-0805">Transcription regulation</keyword>
<evidence type="ECO:0000256" key="3">
    <source>
        <dbReference type="ARBA" id="ARBA00023125"/>
    </source>
</evidence>
<accession>A0A2W0CB84</accession>
<dbReference type="EMBL" id="PRLG01000021">
    <property type="protein sequence ID" value="PYY27889.1"/>
    <property type="molecule type" value="Genomic_DNA"/>
</dbReference>
<keyword evidence="3" id="KW-0238">DNA-binding</keyword>
<keyword evidence="6" id="KW-0808">Transferase</keyword>
<evidence type="ECO:0000313" key="6">
    <source>
        <dbReference type="EMBL" id="PYY27889.1"/>
    </source>
</evidence>
<dbReference type="GO" id="GO:0003677">
    <property type="term" value="F:DNA binding"/>
    <property type="evidence" value="ECO:0007669"/>
    <property type="project" value="UniProtKB-KW"/>
</dbReference>
<evidence type="ECO:0000256" key="4">
    <source>
        <dbReference type="ARBA" id="ARBA00023163"/>
    </source>
</evidence>
<name>A0A2W0CB84_9BACL</name>
<keyword evidence="4" id="KW-0804">Transcription</keyword>
<evidence type="ECO:0000259" key="5">
    <source>
        <dbReference type="PROSITE" id="PS50931"/>
    </source>
</evidence>
<protein>
    <submittedName>
        <fullName evidence="6">LysR family transcriptional regulator</fullName>
        <ecNumber evidence="6">2.4.1.-</ecNumber>
    </submittedName>
</protein>
<dbReference type="InterPro" id="IPR050950">
    <property type="entry name" value="HTH-type_LysR_regulators"/>
</dbReference>
<dbReference type="GO" id="GO:0016757">
    <property type="term" value="F:glycosyltransferase activity"/>
    <property type="evidence" value="ECO:0007669"/>
    <property type="project" value="UniProtKB-KW"/>
</dbReference>
<evidence type="ECO:0000313" key="7">
    <source>
        <dbReference type="Proteomes" id="UP000247459"/>
    </source>
</evidence>
<comment type="similarity">
    <text evidence="1">Belongs to the LysR transcriptional regulatory family.</text>
</comment>
<dbReference type="InterPro" id="IPR036390">
    <property type="entry name" value="WH_DNA-bd_sf"/>
</dbReference>
<reference evidence="6 7" key="1">
    <citation type="submission" date="2018-01" db="EMBL/GenBank/DDBJ databases">
        <title>Genome sequence of the PGP bacterium Paenibacillus illinoisensis E3.</title>
        <authorList>
            <person name="Rolli E."/>
            <person name="Marasco R."/>
            <person name="Bessem C."/>
            <person name="Michoud G."/>
            <person name="Gaiarsa S."/>
            <person name="Borin S."/>
            <person name="Daffonchio D."/>
        </authorList>
    </citation>
    <scope>NUCLEOTIDE SEQUENCE [LARGE SCALE GENOMIC DNA]</scope>
    <source>
        <strain evidence="6 7">E3</strain>
    </source>
</reference>
<dbReference type="AlphaFoldDB" id="A0A2W0CB84"/>
<dbReference type="PANTHER" id="PTHR30419:SF8">
    <property type="entry name" value="NITROGEN ASSIMILATION TRANSCRIPTIONAL ACTIVATOR-RELATED"/>
    <property type="match status" value="1"/>
</dbReference>